<feature type="compositionally biased region" description="Basic and acidic residues" evidence="1">
    <location>
        <begin position="57"/>
        <end position="79"/>
    </location>
</feature>
<accession>A0A427B5M4</accession>
<dbReference type="Proteomes" id="UP000287651">
    <property type="component" value="Unassembled WGS sequence"/>
</dbReference>
<evidence type="ECO:0000313" key="3">
    <source>
        <dbReference type="Proteomes" id="UP000287651"/>
    </source>
</evidence>
<name>A0A427B5M4_ENSVE</name>
<evidence type="ECO:0000256" key="1">
    <source>
        <dbReference type="SAM" id="MobiDB-lite"/>
    </source>
</evidence>
<organism evidence="2 3">
    <name type="scientific">Ensete ventricosum</name>
    <name type="common">Abyssinian banana</name>
    <name type="synonym">Musa ensete</name>
    <dbReference type="NCBI Taxonomy" id="4639"/>
    <lineage>
        <taxon>Eukaryota</taxon>
        <taxon>Viridiplantae</taxon>
        <taxon>Streptophyta</taxon>
        <taxon>Embryophyta</taxon>
        <taxon>Tracheophyta</taxon>
        <taxon>Spermatophyta</taxon>
        <taxon>Magnoliopsida</taxon>
        <taxon>Liliopsida</taxon>
        <taxon>Zingiberales</taxon>
        <taxon>Musaceae</taxon>
        <taxon>Ensete</taxon>
    </lineage>
</organism>
<gene>
    <name evidence="2" type="ORF">B296_00006783</name>
</gene>
<feature type="compositionally biased region" description="Basic residues" evidence="1">
    <location>
        <begin position="42"/>
        <end position="56"/>
    </location>
</feature>
<sequence length="101" mass="11500">MGHPKGRLRPPPPPTPIAEAALIIPCPRDPFSIDQSPALGFHRQREKHRVKIRRRGRTPETNEDRKELDGEEGKRKQQGRECVAMEGYMDWVSAGIPRSHS</sequence>
<proteinExistence type="predicted"/>
<comment type="caution">
    <text evidence="2">The sequence shown here is derived from an EMBL/GenBank/DDBJ whole genome shotgun (WGS) entry which is preliminary data.</text>
</comment>
<protein>
    <submittedName>
        <fullName evidence="2">Uncharacterized protein</fullName>
    </submittedName>
</protein>
<reference evidence="2 3" key="1">
    <citation type="journal article" date="2014" name="Agronomy (Basel)">
        <title>A Draft Genome Sequence for Ensete ventricosum, the Drought-Tolerant Tree Against Hunger.</title>
        <authorList>
            <person name="Harrison J."/>
            <person name="Moore K.A."/>
            <person name="Paszkiewicz K."/>
            <person name="Jones T."/>
            <person name="Grant M."/>
            <person name="Ambacheew D."/>
            <person name="Muzemil S."/>
            <person name="Studholme D.J."/>
        </authorList>
    </citation>
    <scope>NUCLEOTIDE SEQUENCE [LARGE SCALE GENOMIC DNA]</scope>
</reference>
<dbReference type="AlphaFoldDB" id="A0A427B5M4"/>
<feature type="region of interest" description="Disordered" evidence="1">
    <location>
        <begin position="42"/>
        <end position="81"/>
    </location>
</feature>
<dbReference type="EMBL" id="AMZH03000436">
    <property type="protein sequence ID" value="RRT83747.1"/>
    <property type="molecule type" value="Genomic_DNA"/>
</dbReference>
<evidence type="ECO:0000313" key="2">
    <source>
        <dbReference type="EMBL" id="RRT83747.1"/>
    </source>
</evidence>